<comment type="catalytic activity">
    <reaction evidence="4">
        <text>3',5'-cyclic UMP + H2O = UMP + H(+)</text>
        <dbReference type="Rhea" id="RHEA:70575"/>
        <dbReference type="ChEBI" id="CHEBI:15377"/>
        <dbReference type="ChEBI" id="CHEBI:15378"/>
        <dbReference type="ChEBI" id="CHEBI:57865"/>
        <dbReference type="ChEBI" id="CHEBI:184387"/>
    </reaction>
    <physiologicalReaction direction="left-to-right" evidence="4">
        <dbReference type="Rhea" id="RHEA:70576"/>
    </physiologicalReaction>
</comment>
<dbReference type="OrthoDB" id="9794898at2"/>
<evidence type="ECO:0000313" key="7">
    <source>
        <dbReference type="Proteomes" id="UP000077134"/>
    </source>
</evidence>
<keyword evidence="7" id="KW-1185">Reference proteome</keyword>
<organism evidence="6 7">
    <name type="scientific">Paenibacillus crassostreae</name>
    <dbReference type="NCBI Taxonomy" id="1763538"/>
    <lineage>
        <taxon>Bacteria</taxon>
        <taxon>Bacillati</taxon>
        <taxon>Bacillota</taxon>
        <taxon>Bacilli</taxon>
        <taxon>Bacillales</taxon>
        <taxon>Paenibacillaceae</taxon>
        <taxon>Paenibacillus</taxon>
    </lineage>
</organism>
<dbReference type="PANTHER" id="PTHR46018">
    <property type="entry name" value="ZINC PHOSPHODIESTERASE ELAC PROTEIN 1"/>
    <property type="match status" value="1"/>
</dbReference>
<dbReference type="KEGG" id="pcx:LPB68_16955"/>
<dbReference type="PANTHER" id="PTHR46018:SF4">
    <property type="entry name" value="METALLO-HYDROLASE YHFI-RELATED"/>
    <property type="match status" value="1"/>
</dbReference>
<evidence type="ECO:0000256" key="3">
    <source>
        <dbReference type="ARBA" id="ARBA00034301"/>
    </source>
</evidence>
<dbReference type="SMART" id="SM00849">
    <property type="entry name" value="Lactamase_B"/>
    <property type="match status" value="1"/>
</dbReference>
<reference evidence="6 7" key="1">
    <citation type="submission" date="2016-02" db="EMBL/GenBank/DDBJ databases">
        <title>Paenibacillus sp. LPB0068, isolated from Crassostrea gigas.</title>
        <authorList>
            <person name="Shin S.-K."/>
            <person name="Yi H."/>
        </authorList>
    </citation>
    <scope>NUCLEOTIDE SEQUENCE [LARGE SCALE GENOMIC DNA]</scope>
    <source>
        <strain evidence="6 7">LPB0068</strain>
    </source>
</reference>
<evidence type="ECO:0000259" key="5">
    <source>
        <dbReference type="SMART" id="SM00849"/>
    </source>
</evidence>
<dbReference type="InterPro" id="IPR001279">
    <property type="entry name" value="Metallo-B-lactamas"/>
</dbReference>
<gene>
    <name evidence="6" type="ORF">PNBC_19825</name>
</gene>
<dbReference type="Gene3D" id="3.60.15.10">
    <property type="entry name" value="Ribonuclease Z/Hydroxyacylglutathione hydrolase-like"/>
    <property type="match status" value="1"/>
</dbReference>
<dbReference type="SUPFAM" id="SSF56281">
    <property type="entry name" value="Metallo-hydrolase/oxidoreductase"/>
    <property type="match status" value="1"/>
</dbReference>
<comment type="function">
    <text evidence="3">Counteracts the endogenous Pycsar antiviral defense system. Phosphodiesterase that enables metal-dependent hydrolysis of host cyclic nucleotide Pycsar defense signals such as cCMP and cUMP.</text>
</comment>
<dbReference type="CDD" id="cd07716">
    <property type="entry name" value="RNaseZ_short-form-like_MBL-fold"/>
    <property type="match status" value="1"/>
</dbReference>
<accession>A0A167ANI7</accession>
<dbReference type="STRING" id="1763538.LPB68_16955"/>
<dbReference type="InterPro" id="IPR036866">
    <property type="entry name" value="RibonucZ/Hydroxyglut_hydro"/>
</dbReference>
<proteinExistence type="predicted"/>
<dbReference type="Proteomes" id="UP000077134">
    <property type="component" value="Unassembled WGS sequence"/>
</dbReference>
<evidence type="ECO:0000256" key="2">
    <source>
        <dbReference type="ARBA" id="ARBA00034221"/>
    </source>
</evidence>
<dbReference type="GO" id="GO:0042781">
    <property type="term" value="F:3'-tRNA processing endoribonuclease activity"/>
    <property type="evidence" value="ECO:0007669"/>
    <property type="project" value="TreeGrafter"/>
</dbReference>
<dbReference type="RefSeq" id="WP_068661159.1">
    <property type="nucleotide sequence ID" value="NZ_CP017770.1"/>
</dbReference>
<evidence type="ECO:0000313" key="6">
    <source>
        <dbReference type="EMBL" id="OAB71246.1"/>
    </source>
</evidence>
<protein>
    <recommendedName>
        <fullName evidence="5">Metallo-beta-lactamase domain-containing protein</fullName>
    </recommendedName>
</protein>
<sequence length="244" mass="26035">MEVKILGYWGGYPSAGGATAGYLVDTGEGQILLDCGSGVMSKLVLHTHVEKLDAVILSHLHHDHTADMGILQYAVTGAIRTGRMNKTLPLYAPAEPANMLDMLYGDHSTITVIEPNLTVLIAGAQVEFVPVLHTIPCYAIRITYKGKVLVYSGDTSYCESLVDLAKDADIFLCEATICEGSMHTTGIGHMNASQAGSIASKANVKKLILVHLPGDGDLEFMQRSASIAFGGPVELPNTAQMYTL</sequence>
<comment type="catalytic activity">
    <reaction evidence="2">
        <text>3',5'-cyclic CMP + H2O = CMP + H(+)</text>
        <dbReference type="Rhea" id="RHEA:72675"/>
        <dbReference type="ChEBI" id="CHEBI:15377"/>
        <dbReference type="ChEBI" id="CHEBI:15378"/>
        <dbReference type="ChEBI" id="CHEBI:58003"/>
        <dbReference type="ChEBI" id="CHEBI:60377"/>
    </reaction>
    <physiologicalReaction direction="left-to-right" evidence="2">
        <dbReference type="Rhea" id="RHEA:72676"/>
    </physiologicalReaction>
</comment>
<comment type="caution">
    <text evidence="6">The sequence shown here is derived from an EMBL/GenBank/DDBJ whole genome shotgun (WGS) entry which is preliminary data.</text>
</comment>
<dbReference type="AlphaFoldDB" id="A0A167ANI7"/>
<dbReference type="EMBL" id="LSFN01000041">
    <property type="protein sequence ID" value="OAB71246.1"/>
    <property type="molecule type" value="Genomic_DNA"/>
</dbReference>
<evidence type="ECO:0000256" key="4">
    <source>
        <dbReference type="ARBA" id="ARBA00048505"/>
    </source>
</evidence>
<keyword evidence="1" id="KW-0862">Zinc</keyword>
<evidence type="ECO:0000256" key="1">
    <source>
        <dbReference type="ARBA" id="ARBA00022833"/>
    </source>
</evidence>
<feature type="domain" description="Metallo-beta-lactamase" evidence="5">
    <location>
        <begin position="18"/>
        <end position="189"/>
    </location>
</feature>
<dbReference type="Pfam" id="PF12706">
    <property type="entry name" value="Lactamase_B_2"/>
    <property type="match status" value="1"/>
</dbReference>
<name>A0A167ANI7_9BACL</name>